<dbReference type="EMBL" id="CP036525">
    <property type="protein sequence ID" value="QDT07710.1"/>
    <property type="molecule type" value="Genomic_DNA"/>
</dbReference>
<gene>
    <name evidence="1" type="ORF">K227x_61380</name>
</gene>
<evidence type="ECO:0000313" key="1">
    <source>
        <dbReference type="EMBL" id="QDT07710.1"/>
    </source>
</evidence>
<dbReference type="KEGG" id="rlc:K227x_61380"/>
<accession>A0A517NKQ8</accession>
<proteinExistence type="predicted"/>
<organism evidence="1 2">
    <name type="scientific">Rubripirellula lacrimiformis</name>
    <dbReference type="NCBI Taxonomy" id="1930273"/>
    <lineage>
        <taxon>Bacteria</taxon>
        <taxon>Pseudomonadati</taxon>
        <taxon>Planctomycetota</taxon>
        <taxon>Planctomycetia</taxon>
        <taxon>Pirellulales</taxon>
        <taxon>Pirellulaceae</taxon>
        <taxon>Rubripirellula</taxon>
    </lineage>
</organism>
<keyword evidence="2" id="KW-1185">Reference proteome</keyword>
<evidence type="ECO:0000313" key="2">
    <source>
        <dbReference type="Proteomes" id="UP000318538"/>
    </source>
</evidence>
<reference evidence="1 2" key="1">
    <citation type="submission" date="2019-02" db="EMBL/GenBank/DDBJ databases">
        <title>Deep-cultivation of Planctomycetes and their phenomic and genomic characterization uncovers novel biology.</title>
        <authorList>
            <person name="Wiegand S."/>
            <person name="Jogler M."/>
            <person name="Boedeker C."/>
            <person name="Pinto D."/>
            <person name="Vollmers J."/>
            <person name="Rivas-Marin E."/>
            <person name="Kohn T."/>
            <person name="Peeters S.H."/>
            <person name="Heuer A."/>
            <person name="Rast P."/>
            <person name="Oberbeckmann S."/>
            <person name="Bunk B."/>
            <person name="Jeske O."/>
            <person name="Meyerdierks A."/>
            <person name="Storesund J.E."/>
            <person name="Kallscheuer N."/>
            <person name="Luecker S."/>
            <person name="Lage O.M."/>
            <person name="Pohl T."/>
            <person name="Merkel B.J."/>
            <person name="Hornburger P."/>
            <person name="Mueller R.-W."/>
            <person name="Bruemmer F."/>
            <person name="Labrenz M."/>
            <person name="Spormann A.M."/>
            <person name="Op den Camp H."/>
            <person name="Overmann J."/>
            <person name="Amann R."/>
            <person name="Jetten M.S.M."/>
            <person name="Mascher T."/>
            <person name="Medema M.H."/>
            <person name="Devos D.P."/>
            <person name="Kaster A.-K."/>
            <person name="Ovreas L."/>
            <person name="Rohde M."/>
            <person name="Galperin M.Y."/>
            <person name="Jogler C."/>
        </authorList>
    </citation>
    <scope>NUCLEOTIDE SEQUENCE [LARGE SCALE GENOMIC DNA]</scope>
    <source>
        <strain evidence="1 2">K22_7</strain>
    </source>
</reference>
<protein>
    <submittedName>
        <fullName evidence="1">Uncharacterized protein</fullName>
    </submittedName>
</protein>
<dbReference type="Proteomes" id="UP000318538">
    <property type="component" value="Chromosome"/>
</dbReference>
<sequence length="160" mass="17245">MAYSLILLLCLAPPLVPTFHGTPKVLLEGDLRVDRGQDVTFTVLLACETGMTPAYNPFLDNSYYVPASVVILDKEGKVLKDLAASKNPAVLDTDPVRIPRTGSVGRVFSVPTGQVDGKTFSLPAGEYVVKATYFKSILTGAMDSSEILCVSKSHEIVVRK</sequence>
<dbReference type="AlphaFoldDB" id="A0A517NKQ8"/>
<name>A0A517NKQ8_9BACT</name>